<keyword evidence="4" id="KW-1185">Reference proteome</keyword>
<evidence type="ECO:0000259" key="2">
    <source>
        <dbReference type="Pfam" id="PF00462"/>
    </source>
</evidence>
<dbReference type="NCBIfam" id="TIGR02200">
    <property type="entry name" value="GlrX_actino"/>
    <property type="match status" value="1"/>
</dbReference>
<dbReference type="InterPro" id="IPR011915">
    <property type="entry name" value="GlrX_actino"/>
</dbReference>
<gene>
    <name evidence="3" type="ORF">GCM10011489_35860</name>
</gene>
<proteinExistence type="predicted"/>
<dbReference type="InterPro" id="IPR036249">
    <property type="entry name" value="Thioredoxin-like_sf"/>
</dbReference>
<feature type="region of interest" description="Disordered" evidence="1">
    <location>
        <begin position="1"/>
        <end position="23"/>
    </location>
</feature>
<sequence>MWFVTDNSKTPGNDASTATSSDDTAAPLTMYTTSWCGYCARLKTALRSQGIEWAEIDIEADPKAAEFVGSVNGGNHVVPTVLYSDGSTATNPSITQVREKLAAL</sequence>
<evidence type="ECO:0000313" key="4">
    <source>
        <dbReference type="Proteomes" id="UP000621454"/>
    </source>
</evidence>
<feature type="compositionally biased region" description="Low complexity" evidence="1">
    <location>
        <begin position="14"/>
        <end position="23"/>
    </location>
</feature>
<comment type="caution">
    <text evidence="3">The sequence shown here is derived from an EMBL/GenBank/DDBJ whole genome shotgun (WGS) entry which is preliminary data.</text>
</comment>
<dbReference type="Pfam" id="PF00462">
    <property type="entry name" value="Glutaredoxin"/>
    <property type="match status" value="1"/>
</dbReference>
<accession>A0A916TH46</accession>
<dbReference type="CDD" id="cd02976">
    <property type="entry name" value="NrdH"/>
    <property type="match status" value="1"/>
</dbReference>
<dbReference type="Gene3D" id="3.40.30.10">
    <property type="entry name" value="Glutaredoxin"/>
    <property type="match status" value="1"/>
</dbReference>
<reference evidence="3" key="2">
    <citation type="submission" date="2020-09" db="EMBL/GenBank/DDBJ databases">
        <authorList>
            <person name="Sun Q."/>
            <person name="Zhou Y."/>
        </authorList>
    </citation>
    <scope>NUCLEOTIDE SEQUENCE</scope>
    <source>
        <strain evidence="3">CGMCC 1.12827</strain>
    </source>
</reference>
<organism evidence="3 4">
    <name type="scientific">Gordonia jinhuaensis</name>
    <dbReference type="NCBI Taxonomy" id="1517702"/>
    <lineage>
        <taxon>Bacteria</taxon>
        <taxon>Bacillati</taxon>
        <taxon>Actinomycetota</taxon>
        <taxon>Actinomycetes</taxon>
        <taxon>Mycobacteriales</taxon>
        <taxon>Gordoniaceae</taxon>
        <taxon>Gordonia</taxon>
    </lineage>
</organism>
<dbReference type="PROSITE" id="PS51354">
    <property type="entry name" value="GLUTAREDOXIN_2"/>
    <property type="match status" value="1"/>
</dbReference>
<dbReference type="Proteomes" id="UP000621454">
    <property type="component" value="Unassembled WGS sequence"/>
</dbReference>
<dbReference type="SUPFAM" id="SSF52833">
    <property type="entry name" value="Thioredoxin-like"/>
    <property type="match status" value="1"/>
</dbReference>
<feature type="domain" description="Glutaredoxin" evidence="2">
    <location>
        <begin position="29"/>
        <end position="82"/>
    </location>
</feature>
<dbReference type="AlphaFoldDB" id="A0A916TH46"/>
<dbReference type="EMBL" id="BMGC01000042">
    <property type="protein sequence ID" value="GGB45257.1"/>
    <property type="molecule type" value="Genomic_DNA"/>
</dbReference>
<dbReference type="InterPro" id="IPR002109">
    <property type="entry name" value="Glutaredoxin"/>
</dbReference>
<evidence type="ECO:0000256" key="1">
    <source>
        <dbReference type="SAM" id="MobiDB-lite"/>
    </source>
</evidence>
<reference evidence="3" key="1">
    <citation type="journal article" date="2014" name="Int. J. Syst. Evol. Microbiol.">
        <title>Complete genome sequence of Corynebacterium casei LMG S-19264T (=DSM 44701T), isolated from a smear-ripened cheese.</title>
        <authorList>
            <consortium name="US DOE Joint Genome Institute (JGI-PGF)"/>
            <person name="Walter F."/>
            <person name="Albersmeier A."/>
            <person name="Kalinowski J."/>
            <person name="Ruckert C."/>
        </authorList>
    </citation>
    <scope>NUCLEOTIDE SEQUENCE</scope>
    <source>
        <strain evidence="3">CGMCC 1.12827</strain>
    </source>
</reference>
<protein>
    <recommendedName>
        <fullName evidence="2">Glutaredoxin domain-containing protein</fullName>
    </recommendedName>
</protein>
<name>A0A916TH46_9ACTN</name>
<evidence type="ECO:0000313" key="3">
    <source>
        <dbReference type="EMBL" id="GGB45257.1"/>
    </source>
</evidence>
<feature type="compositionally biased region" description="Polar residues" evidence="1">
    <location>
        <begin position="1"/>
        <end position="13"/>
    </location>
</feature>